<dbReference type="NCBIfam" id="TIGR00369">
    <property type="entry name" value="unchar_dom_1"/>
    <property type="match status" value="1"/>
</dbReference>
<evidence type="ECO:0000256" key="1">
    <source>
        <dbReference type="ARBA" id="ARBA00008324"/>
    </source>
</evidence>
<accession>A0A1B1YXF5</accession>
<protein>
    <submittedName>
        <fullName evidence="4">Phenylacetic acid degradation protein PaaD</fullName>
    </submittedName>
</protein>
<keyword evidence="5" id="KW-1185">Reference proteome</keyword>
<dbReference type="FunFam" id="3.10.129.10:FF:000022">
    <property type="entry name" value="Phenylacetic acid degradation protein"/>
    <property type="match status" value="1"/>
</dbReference>
<gene>
    <name evidence="4" type="ORF">PG2T_04005</name>
</gene>
<evidence type="ECO:0000256" key="2">
    <source>
        <dbReference type="ARBA" id="ARBA00022801"/>
    </source>
</evidence>
<sequence length="157" mass="16558">MPMLSSLTMSEPETPSALAAAVSRALYARDTAARHLGIVVQHCGPGQAVLTMTVQDAMLNGHGICHGGFIFSLADTAFAYACNSGNELTVAQHCSIDFLRPARAGEQLTATAREVTRRPRSGVYDVTVCAEDGDTIALFRGLSRSRPGTPVIDDAPP</sequence>
<evidence type="ECO:0000259" key="3">
    <source>
        <dbReference type="Pfam" id="PF03061"/>
    </source>
</evidence>
<dbReference type="InterPro" id="IPR011973">
    <property type="entry name" value="PaaD"/>
</dbReference>
<evidence type="ECO:0000313" key="5">
    <source>
        <dbReference type="Proteomes" id="UP000092952"/>
    </source>
</evidence>
<proteinExistence type="inferred from homology"/>
<dbReference type="EMBL" id="CP014671">
    <property type="protein sequence ID" value="ANX05480.1"/>
    <property type="molecule type" value="Genomic_DNA"/>
</dbReference>
<dbReference type="KEGG" id="gbi:PG2T_04005"/>
<dbReference type="Pfam" id="PF03061">
    <property type="entry name" value="4HBT"/>
    <property type="match status" value="1"/>
</dbReference>
<dbReference type="PANTHER" id="PTHR42856">
    <property type="entry name" value="ACYL-COENZYME A THIOESTERASE PAAI"/>
    <property type="match status" value="1"/>
</dbReference>
<comment type="similarity">
    <text evidence="1">Belongs to the thioesterase PaaI family.</text>
</comment>
<name>A0A1B1YXF5_9GAMM</name>
<dbReference type="InterPro" id="IPR003736">
    <property type="entry name" value="PAAI_dom"/>
</dbReference>
<dbReference type="InterPro" id="IPR006683">
    <property type="entry name" value="Thioestr_dom"/>
</dbReference>
<dbReference type="CDD" id="cd03443">
    <property type="entry name" value="PaaI_thioesterase"/>
    <property type="match status" value="1"/>
</dbReference>
<dbReference type="NCBIfam" id="TIGR02286">
    <property type="entry name" value="PaaD"/>
    <property type="match status" value="1"/>
</dbReference>
<keyword evidence="2" id="KW-0378">Hydrolase</keyword>
<evidence type="ECO:0000313" key="4">
    <source>
        <dbReference type="EMBL" id="ANX05480.1"/>
    </source>
</evidence>
<dbReference type="InParanoid" id="A0A1B1YXF5"/>
<dbReference type="InterPro" id="IPR029069">
    <property type="entry name" value="HotDog_dom_sf"/>
</dbReference>
<feature type="domain" description="Thioesterase" evidence="3">
    <location>
        <begin position="62"/>
        <end position="136"/>
    </location>
</feature>
<dbReference type="Proteomes" id="UP000092952">
    <property type="component" value="Chromosome"/>
</dbReference>
<dbReference type="GO" id="GO:0016289">
    <property type="term" value="F:acyl-CoA hydrolase activity"/>
    <property type="evidence" value="ECO:0007669"/>
    <property type="project" value="UniProtKB-ARBA"/>
</dbReference>
<organism evidence="4 5">
    <name type="scientific">Immundisolibacter cernigliae</name>
    <dbReference type="NCBI Taxonomy" id="1810504"/>
    <lineage>
        <taxon>Bacteria</taxon>
        <taxon>Pseudomonadati</taxon>
        <taxon>Pseudomonadota</taxon>
        <taxon>Gammaproteobacteria</taxon>
        <taxon>Immundisolibacterales</taxon>
        <taxon>Immundisolibacteraceae</taxon>
        <taxon>Immundisolibacter</taxon>
    </lineage>
</organism>
<dbReference type="InterPro" id="IPR052723">
    <property type="entry name" value="Acyl-CoA_thioesterase_PaaI"/>
</dbReference>
<dbReference type="Gene3D" id="3.10.129.10">
    <property type="entry name" value="Hotdog Thioesterase"/>
    <property type="match status" value="1"/>
</dbReference>
<dbReference type="AlphaFoldDB" id="A0A1B1YXF5"/>
<dbReference type="FunCoup" id="A0A1B1YXF5">
    <property type="interactions" value="110"/>
</dbReference>
<reference evidence="5" key="1">
    <citation type="submission" date="2016-03" db="EMBL/GenBank/DDBJ databases">
        <title>Complete genome sequence of Solimmundus cernigliae, representing a novel lineage of polycyclic aromatic hydrocarbon degraders within the Gammaproteobacteria.</title>
        <authorList>
            <person name="Singleton D.R."/>
            <person name="Dickey A.N."/>
            <person name="Scholl E.H."/>
            <person name="Wright F.A."/>
            <person name="Aitken M.D."/>
        </authorList>
    </citation>
    <scope>NUCLEOTIDE SEQUENCE [LARGE SCALE GENOMIC DNA]</scope>
    <source>
        <strain evidence="5">TR3.2</strain>
    </source>
</reference>
<dbReference type="PANTHER" id="PTHR42856:SF1">
    <property type="entry name" value="ACYL-COENZYME A THIOESTERASE PAAI"/>
    <property type="match status" value="1"/>
</dbReference>
<dbReference type="SUPFAM" id="SSF54637">
    <property type="entry name" value="Thioesterase/thiol ester dehydrase-isomerase"/>
    <property type="match status" value="1"/>
</dbReference>
<dbReference type="STRING" id="1810504.PG2T_04005"/>